<keyword evidence="1" id="KW-0479">Metal-binding</keyword>
<name>A0AAX4L497_9CREN</name>
<evidence type="ECO:0000313" key="5">
    <source>
        <dbReference type="Proteomes" id="UP001432202"/>
    </source>
</evidence>
<dbReference type="InterPro" id="IPR032466">
    <property type="entry name" value="Metal_Hydrolase"/>
</dbReference>
<dbReference type="SUPFAM" id="SSF51338">
    <property type="entry name" value="Composite domain of metallo-dependent hydrolases"/>
    <property type="match status" value="1"/>
</dbReference>
<evidence type="ECO:0000259" key="3">
    <source>
        <dbReference type="Pfam" id="PF07969"/>
    </source>
</evidence>
<dbReference type="SUPFAM" id="SSF51556">
    <property type="entry name" value="Metallo-dependent hydrolases"/>
    <property type="match status" value="1"/>
</dbReference>
<dbReference type="Gene3D" id="3.20.20.140">
    <property type="entry name" value="Metal-dependent hydrolases"/>
    <property type="match status" value="1"/>
</dbReference>
<dbReference type="PANTHER" id="PTHR32027">
    <property type="entry name" value="CYTOSINE DEAMINASE"/>
    <property type="match status" value="1"/>
</dbReference>
<keyword evidence="5" id="KW-1185">Reference proteome</keyword>
<evidence type="ECO:0000256" key="1">
    <source>
        <dbReference type="ARBA" id="ARBA00022723"/>
    </source>
</evidence>
<dbReference type="CDD" id="cd01293">
    <property type="entry name" value="Bact_CD"/>
    <property type="match status" value="1"/>
</dbReference>
<dbReference type="Gene3D" id="2.30.40.10">
    <property type="entry name" value="Urease, subunit C, domain 1"/>
    <property type="match status" value="1"/>
</dbReference>
<dbReference type="RefSeq" id="WP_338604666.1">
    <property type="nucleotide sequence ID" value="NZ_CP146016.1"/>
</dbReference>
<sequence length="413" mass="47053">MMLIRNAKTLDGRLVNIKIENEKISCIGECKGDDEIIDAESKLVIPPYFNMHFHLDSAFTRVVNNSGTLWEGIKIWQELRDKLTEDEVIKNALTAVKLMVTYGTLWIRTHVDVTEKSFKLLRAIKKVKEQSKEIADVQITAFPQDGIFTDKGNDEVLRKAVEDKEVDNVGLIPHNEITREDGVRSVKLAFELAKEYDKDVDGHVDETDDPNSRYLEVVVRETLNNGWYNRVTAGHVTAMHSWDSAYRFRILPFIKKAGITIVPNPLINITLQGRLEGYPKRRGMAPIKEMMRAGVNVALGHDCIMDPWYPLGIGNMLQVLFMAIHIDQLTGFNELISSINLITFNGANAWHVKDYGIEVSNTANLLVTDADDVFDLIRFMNPPRFVIRRGKIVAKEGKYVLFNGKWEEVKRKP</sequence>
<organism evidence="4 5">
    <name type="scientific">Sulfolobus tengchongensis</name>
    <dbReference type="NCBI Taxonomy" id="207809"/>
    <lineage>
        <taxon>Archaea</taxon>
        <taxon>Thermoproteota</taxon>
        <taxon>Thermoprotei</taxon>
        <taxon>Sulfolobales</taxon>
        <taxon>Sulfolobaceae</taxon>
        <taxon>Sulfolobus</taxon>
    </lineage>
</organism>
<dbReference type="PANTHER" id="PTHR32027:SF0">
    <property type="entry name" value="CYTOSINE DEAMINASE"/>
    <property type="match status" value="1"/>
</dbReference>
<dbReference type="AlphaFoldDB" id="A0AAX4L497"/>
<feature type="domain" description="Amidohydrolase 3" evidence="3">
    <location>
        <begin position="181"/>
        <end position="393"/>
    </location>
</feature>
<accession>A0AAX4L497</accession>
<dbReference type="InterPro" id="IPR013108">
    <property type="entry name" value="Amidohydro_3"/>
</dbReference>
<dbReference type="Proteomes" id="UP001432202">
    <property type="component" value="Chromosome"/>
</dbReference>
<keyword evidence="2" id="KW-0378">Hydrolase</keyword>
<dbReference type="Pfam" id="PF07969">
    <property type="entry name" value="Amidohydro_3"/>
    <property type="match status" value="1"/>
</dbReference>
<dbReference type="FunFam" id="3.20.20.140:FF:000019">
    <property type="entry name" value="Cytosine deaminase"/>
    <property type="match status" value="1"/>
</dbReference>
<dbReference type="InterPro" id="IPR052349">
    <property type="entry name" value="Metallo-hydrolase_Enzymes"/>
</dbReference>
<reference evidence="4 5" key="1">
    <citation type="submission" date="2024-02" db="EMBL/GenBank/DDBJ databases">
        <title>STSV induces naive adaptation in Sulfolobus.</title>
        <authorList>
            <person name="Xiang X."/>
            <person name="Song M."/>
        </authorList>
    </citation>
    <scope>NUCLEOTIDE SEQUENCE [LARGE SCALE GENOMIC DNA]</scope>
    <source>
        <strain evidence="4 5">RT2</strain>
    </source>
</reference>
<dbReference type="GO" id="GO:0046872">
    <property type="term" value="F:metal ion binding"/>
    <property type="evidence" value="ECO:0007669"/>
    <property type="project" value="UniProtKB-KW"/>
</dbReference>
<evidence type="ECO:0000313" key="4">
    <source>
        <dbReference type="EMBL" id="WWQ61789.1"/>
    </source>
</evidence>
<proteinExistence type="predicted"/>
<protein>
    <submittedName>
        <fullName evidence="4">Amidohydrolase family protein</fullName>
    </submittedName>
</protein>
<dbReference type="InterPro" id="IPR011059">
    <property type="entry name" value="Metal-dep_hydrolase_composite"/>
</dbReference>
<dbReference type="EMBL" id="CP146016">
    <property type="protein sequence ID" value="WWQ61789.1"/>
    <property type="molecule type" value="Genomic_DNA"/>
</dbReference>
<dbReference type="GeneID" id="89336492"/>
<evidence type="ECO:0000256" key="2">
    <source>
        <dbReference type="ARBA" id="ARBA00022801"/>
    </source>
</evidence>
<dbReference type="GO" id="GO:0016814">
    <property type="term" value="F:hydrolase activity, acting on carbon-nitrogen (but not peptide) bonds, in cyclic amidines"/>
    <property type="evidence" value="ECO:0007669"/>
    <property type="project" value="TreeGrafter"/>
</dbReference>
<gene>
    <name evidence="4" type="ORF">V6M85_06950</name>
</gene>